<reference evidence="3 4" key="1">
    <citation type="journal article" date="2014" name="Gene">
        <title>A comparative genomic analysis of the alkalitolerant soil bacterium Bacillus lehensis G1.</title>
        <authorList>
            <person name="Noor Y.M."/>
            <person name="Samsulrizal N.H."/>
            <person name="Jema'on N.A."/>
            <person name="Low K.O."/>
            <person name="Ramli A.N."/>
            <person name="Alias N.I."/>
            <person name="Damis S.I."/>
            <person name="Fuzi S.F."/>
            <person name="Isa M.N."/>
            <person name="Murad A.M."/>
            <person name="Raih M.F."/>
            <person name="Bakar F.D."/>
            <person name="Najimudin N."/>
            <person name="Mahadi N.M."/>
            <person name="Illias R.M."/>
        </authorList>
    </citation>
    <scope>NUCLEOTIDE SEQUENCE [LARGE SCALE GENOMIC DNA]</scope>
    <source>
        <strain evidence="3 4">G1</strain>
    </source>
</reference>
<dbReference type="RefSeq" id="WP_051667301.1">
    <property type="nucleotide sequence ID" value="NZ_CP003923.1"/>
</dbReference>
<dbReference type="InterPro" id="IPR015814">
    <property type="entry name" value="Pgluconate_DH_NAD-bd_C"/>
</dbReference>
<feature type="domain" description="Pyrroline-5-carboxylate reductase catalytic N-terminal" evidence="1">
    <location>
        <begin position="2"/>
        <end position="98"/>
    </location>
</feature>
<dbReference type="Proteomes" id="UP000027142">
    <property type="component" value="Chromosome"/>
</dbReference>
<sequence length="303" mass="32887">MIGFIGFGEAAYEMAKGLTQEGVTGIIAYDPLLIEQDMSHIIKEKMTAVGVVPCADAKEVAIKRELLIVAVPAQFALAACEAVEEDLTASHLYVDVSASSPTVKKNIAAKIAKSNGKSVDAAMLGPLTVNQHKVPMFISGDGAHEFKKRMDPYGMNITVVSEQAGDASSIKLMRSIYMKGTAALLMELLEASRELKVEDQVLASIKETMEAVPFEQVVNQLVTGTSIHSERRGIELEGSLELLEQLSINSVMTQASKTKLDYVSQLGLRQSFKGNRPSTWQDVIDEMKVKHQASKAGEYHASK</sequence>
<dbReference type="InterPro" id="IPR008927">
    <property type="entry name" value="6-PGluconate_DH-like_C_sf"/>
</dbReference>
<dbReference type="InterPro" id="IPR013328">
    <property type="entry name" value="6PGD_dom2"/>
</dbReference>
<dbReference type="SUPFAM" id="SSF48179">
    <property type="entry name" value="6-phosphogluconate dehydrogenase C-terminal domain-like"/>
    <property type="match status" value="1"/>
</dbReference>
<evidence type="ECO:0000313" key="4">
    <source>
        <dbReference type="Proteomes" id="UP000027142"/>
    </source>
</evidence>
<evidence type="ECO:0000259" key="1">
    <source>
        <dbReference type="Pfam" id="PF03807"/>
    </source>
</evidence>
<dbReference type="InterPro" id="IPR036291">
    <property type="entry name" value="NAD(P)-bd_dom_sf"/>
</dbReference>
<evidence type="ECO:0000259" key="2">
    <source>
        <dbReference type="Pfam" id="PF09130"/>
    </source>
</evidence>
<dbReference type="eggNOG" id="COG2084">
    <property type="taxonomic scope" value="Bacteria"/>
</dbReference>
<dbReference type="Gene3D" id="1.10.1040.10">
    <property type="entry name" value="N-(1-d-carboxylethyl)-l-norvaline Dehydrogenase, domain 2"/>
    <property type="match status" value="1"/>
</dbReference>
<dbReference type="Pfam" id="PF09130">
    <property type="entry name" value="DUF1932"/>
    <property type="match status" value="1"/>
</dbReference>
<name>A0A060LSW9_9BACI</name>
<organism evidence="3 4">
    <name type="scientific">Shouchella lehensis G1</name>
    <dbReference type="NCBI Taxonomy" id="1246626"/>
    <lineage>
        <taxon>Bacteria</taxon>
        <taxon>Bacillati</taxon>
        <taxon>Bacillota</taxon>
        <taxon>Bacilli</taxon>
        <taxon>Bacillales</taxon>
        <taxon>Bacillaceae</taxon>
        <taxon>Shouchella</taxon>
    </lineage>
</organism>
<dbReference type="OrthoDB" id="4333at2"/>
<dbReference type="AlphaFoldDB" id="A0A060LSW9"/>
<proteinExistence type="predicted"/>
<dbReference type="HOGENOM" id="CLU_052530_1_0_9"/>
<dbReference type="PATRIC" id="fig|1246626.3.peg.620"/>
<dbReference type="SUPFAM" id="SSF51735">
    <property type="entry name" value="NAD(P)-binding Rossmann-fold domains"/>
    <property type="match status" value="1"/>
</dbReference>
<protein>
    <submittedName>
        <fullName evidence="3">Phosphogluconate dehydrogenase</fullName>
    </submittedName>
</protein>
<dbReference type="STRING" id="1246626.BleG1_0624"/>
<gene>
    <name evidence="3" type="ORF">BleG1_0624</name>
</gene>
<dbReference type="KEGG" id="ble:BleG1_0624"/>
<feature type="domain" description="Phosphogluconate dehydrogenase NAD-binding putative C-terminal" evidence="2">
    <location>
        <begin position="194"/>
        <end position="260"/>
    </location>
</feature>
<keyword evidence="4" id="KW-1185">Reference proteome</keyword>
<accession>A0A060LSW9</accession>
<dbReference type="Pfam" id="PF03807">
    <property type="entry name" value="F420_oxidored"/>
    <property type="match status" value="1"/>
</dbReference>
<dbReference type="InterPro" id="IPR028939">
    <property type="entry name" value="P5C_Rdtase_cat_N"/>
</dbReference>
<dbReference type="Gene3D" id="3.40.50.720">
    <property type="entry name" value="NAD(P)-binding Rossmann-like Domain"/>
    <property type="match status" value="1"/>
</dbReference>
<dbReference type="EMBL" id="CP003923">
    <property type="protein sequence ID" value="AIC93232.1"/>
    <property type="molecule type" value="Genomic_DNA"/>
</dbReference>
<evidence type="ECO:0000313" key="3">
    <source>
        <dbReference type="EMBL" id="AIC93232.1"/>
    </source>
</evidence>